<dbReference type="AlphaFoldDB" id="A0A4Q7NBN7"/>
<feature type="transmembrane region" description="Helical" evidence="9">
    <location>
        <begin position="142"/>
        <end position="161"/>
    </location>
</feature>
<protein>
    <submittedName>
        <fullName evidence="10">Branched-chain amino acid transport system permease protein</fullName>
    </submittedName>
</protein>
<evidence type="ECO:0000256" key="8">
    <source>
        <dbReference type="ARBA" id="ARBA00037998"/>
    </source>
</evidence>
<feature type="transmembrane region" description="Helical" evidence="9">
    <location>
        <begin position="92"/>
        <end position="115"/>
    </location>
</feature>
<evidence type="ECO:0000256" key="1">
    <source>
        <dbReference type="ARBA" id="ARBA00004651"/>
    </source>
</evidence>
<evidence type="ECO:0000256" key="5">
    <source>
        <dbReference type="ARBA" id="ARBA00022970"/>
    </source>
</evidence>
<evidence type="ECO:0000256" key="3">
    <source>
        <dbReference type="ARBA" id="ARBA00022475"/>
    </source>
</evidence>
<comment type="caution">
    <text evidence="10">The sequence shown here is derived from an EMBL/GenBank/DDBJ whole genome shotgun (WGS) entry which is preliminary data.</text>
</comment>
<comment type="similarity">
    <text evidence="8">Belongs to the binding-protein-dependent transport system permease family. LivHM subfamily.</text>
</comment>
<feature type="transmembrane region" description="Helical" evidence="9">
    <location>
        <begin position="58"/>
        <end position="80"/>
    </location>
</feature>
<evidence type="ECO:0000313" key="10">
    <source>
        <dbReference type="EMBL" id="RZS80325.1"/>
    </source>
</evidence>
<dbReference type="GO" id="GO:0022857">
    <property type="term" value="F:transmembrane transporter activity"/>
    <property type="evidence" value="ECO:0007669"/>
    <property type="project" value="InterPro"/>
</dbReference>
<keyword evidence="4 9" id="KW-0812">Transmembrane</keyword>
<reference evidence="10 11" key="1">
    <citation type="submission" date="2019-02" db="EMBL/GenBank/DDBJ databases">
        <title>Genomic Encyclopedia of Type Strains, Phase IV (KMG-IV): sequencing the most valuable type-strain genomes for metagenomic binning, comparative biology and taxonomic classification.</title>
        <authorList>
            <person name="Goeker M."/>
        </authorList>
    </citation>
    <scope>NUCLEOTIDE SEQUENCE [LARGE SCALE GENOMIC DNA]</scope>
    <source>
        <strain evidence="10 11">K24</strain>
    </source>
</reference>
<dbReference type="EMBL" id="SGXC01000002">
    <property type="protein sequence ID" value="RZS80325.1"/>
    <property type="molecule type" value="Genomic_DNA"/>
</dbReference>
<evidence type="ECO:0000256" key="6">
    <source>
        <dbReference type="ARBA" id="ARBA00022989"/>
    </source>
</evidence>
<dbReference type="InterPro" id="IPR052157">
    <property type="entry name" value="BCAA_transport_permease"/>
</dbReference>
<keyword evidence="3" id="KW-1003">Cell membrane</keyword>
<feature type="transmembrane region" description="Helical" evidence="9">
    <location>
        <begin position="190"/>
        <end position="210"/>
    </location>
</feature>
<keyword evidence="7 9" id="KW-0472">Membrane</keyword>
<dbReference type="CDD" id="cd06582">
    <property type="entry name" value="TM_PBP1_LivH_like"/>
    <property type="match status" value="1"/>
</dbReference>
<evidence type="ECO:0000256" key="7">
    <source>
        <dbReference type="ARBA" id="ARBA00023136"/>
    </source>
</evidence>
<dbReference type="Pfam" id="PF02653">
    <property type="entry name" value="BPD_transp_2"/>
    <property type="match status" value="1"/>
</dbReference>
<gene>
    <name evidence="10" type="ORF">EV675_2924</name>
</gene>
<feature type="transmembrane region" description="Helical" evidence="9">
    <location>
        <begin position="222"/>
        <end position="251"/>
    </location>
</feature>
<dbReference type="PANTHER" id="PTHR11795:SF442">
    <property type="entry name" value="ABC TRANSPORTER ATP-BINDING PROTEIN"/>
    <property type="match status" value="1"/>
</dbReference>
<keyword evidence="6 9" id="KW-1133">Transmembrane helix</keyword>
<evidence type="ECO:0000256" key="2">
    <source>
        <dbReference type="ARBA" id="ARBA00022448"/>
    </source>
</evidence>
<sequence length="293" mass="31212">MLTDFVGVIIDGTSYGAMLFVIALGLSITLGLMGFVNLAHTAVAMFGGYFLVSLVNQLAWPFFASVAAVVVAIALASLVLERVIYAPFYRATALDQSLLTFGLMLMAGGIVHYFWGPSQQAVRVPEYLDGRWYLGDLSVSKYRLMLLGTGMALLALLNWGLDSTRLGAMIRASVDNQRIAASMGIPVKRVFMIAFAIGSGLAALGGALGAEVLGLDPAFATRTLVLCLLVVVLGGAGSVNGTFFAAMLLGICDIGSKYYVPEFGAFMIYVLMAAVLLYRPQGLYSLFARRRAA</sequence>
<dbReference type="GO" id="GO:0006865">
    <property type="term" value="P:amino acid transport"/>
    <property type="evidence" value="ECO:0007669"/>
    <property type="project" value="UniProtKB-KW"/>
</dbReference>
<accession>A0A4Q7NBN7</accession>
<evidence type="ECO:0000313" key="11">
    <source>
        <dbReference type="Proteomes" id="UP000292445"/>
    </source>
</evidence>
<feature type="transmembrane region" description="Helical" evidence="9">
    <location>
        <begin position="258"/>
        <end position="278"/>
    </location>
</feature>
<comment type="subcellular location">
    <subcellularLocation>
        <location evidence="1">Cell membrane</location>
        <topology evidence="1">Multi-pass membrane protein</topology>
    </subcellularLocation>
</comment>
<keyword evidence="11" id="KW-1185">Reference proteome</keyword>
<organism evidence="10 11">
    <name type="scientific">Pigmentiphaga kullae</name>
    <dbReference type="NCBI Taxonomy" id="151784"/>
    <lineage>
        <taxon>Bacteria</taxon>
        <taxon>Pseudomonadati</taxon>
        <taxon>Pseudomonadota</taxon>
        <taxon>Betaproteobacteria</taxon>
        <taxon>Burkholderiales</taxon>
        <taxon>Alcaligenaceae</taxon>
        <taxon>Pigmentiphaga</taxon>
    </lineage>
</organism>
<keyword evidence="5" id="KW-0029">Amino-acid transport</keyword>
<dbReference type="Proteomes" id="UP000292445">
    <property type="component" value="Unassembled WGS sequence"/>
</dbReference>
<dbReference type="OrthoDB" id="9807115at2"/>
<name>A0A4Q7NBN7_9BURK</name>
<evidence type="ECO:0000256" key="9">
    <source>
        <dbReference type="SAM" id="Phobius"/>
    </source>
</evidence>
<evidence type="ECO:0000256" key="4">
    <source>
        <dbReference type="ARBA" id="ARBA00022692"/>
    </source>
</evidence>
<dbReference type="GO" id="GO:0005886">
    <property type="term" value="C:plasma membrane"/>
    <property type="evidence" value="ECO:0007669"/>
    <property type="project" value="UniProtKB-SubCell"/>
</dbReference>
<dbReference type="InterPro" id="IPR001851">
    <property type="entry name" value="ABC_transp_permease"/>
</dbReference>
<dbReference type="RefSeq" id="WP_130358102.1">
    <property type="nucleotide sequence ID" value="NZ_SGXC01000002.1"/>
</dbReference>
<dbReference type="PANTHER" id="PTHR11795">
    <property type="entry name" value="BRANCHED-CHAIN AMINO ACID TRANSPORT SYSTEM PERMEASE PROTEIN LIVH"/>
    <property type="match status" value="1"/>
</dbReference>
<proteinExistence type="inferred from homology"/>
<keyword evidence="2" id="KW-0813">Transport</keyword>